<dbReference type="AlphaFoldDB" id="W1I9H6"/>
<proteinExistence type="predicted"/>
<dbReference type="EMBL" id="CBMC010001475">
    <property type="protein sequence ID" value="CDL72520.1"/>
    <property type="molecule type" value="Genomic_DNA"/>
</dbReference>
<protein>
    <submittedName>
        <fullName evidence="1">Unclassified</fullName>
    </submittedName>
</protein>
<evidence type="ECO:0000313" key="1">
    <source>
        <dbReference type="EMBL" id="CDL72520.1"/>
    </source>
</evidence>
<name>W1I9H6_FUSPS</name>
<accession>W1I9H6</accession>
<dbReference type="EMBL" id="HG316780">
    <property type="protein sequence ID" value="CDX48539.1"/>
    <property type="molecule type" value="Genomic_DNA"/>
</dbReference>
<reference evidence="1" key="1">
    <citation type="submission" date="2013-05" db="EMBL/GenBank/DDBJ databases">
        <title>Draft genome sequences of six wheat associated Fusarium spp. isolates.</title>
        <authorList>
            <person name="Moolhuijzen P.M."/>
            <person name="Manners J.M."/>
            <person name="Wilcox S."/>
            <person name="Bellgard M.I."/>
            <person name="Gardiner D.M."/>
        </authorList>
    </citation>
    <scope>NUCLEOTIDE SEQUENCE</scope>
    <source>
        <strain evidence="1">CS3220</strain>
    </source>
</reference>
<organism evidence="1">
    <name type="scientific">Fusarium pseudograminearum CS3220</name>
    <dbReference type="NCBI Taxonomy" id="1318456"/>
    <lineage>
        <taxon>Eukaryota</taxon>
        <taxon>Fungi</taxon>
        <taxon>Dikarya</taxon>
        <taxon>Ascomycota</taxon>
        <taxon>Pezizomycotina</taxon>
        <taxon>Sordariomycetes</taxon>
        <taxon>Hypocreomycetidae</taxon>
        <taxon>Hypocreales</taxon>
        <taxon>Nectriaceae</taxon>
        <taxon>Fusarium</taxon>
    </lineage>
</organism>
<sequence length="101" mass="11465">MRRRSLSHPYPELATQARDQEGILVKKNRVAFIHFVSGTNRACWSVGLPTPYSRAKMLSTNSPSLRAHKRVALAGYFFFISKRTPIYTKSYPPSIIRALAL</sequence>
<gene>
    <name evidence="1" type="ORF">BN846_0126540</name>
</gene>